<dbReference type="InterPro" id="IPR013217">
    <property type="entry name" value="Methyltransf_12"/>
</dbReference>
<dbReference type="Pfam" id="PF08242">
    <property type="entry name" value="Methyltransf_12"/>
    <property type="match status" value="1"/>
</dbReference>
<dbReference type="Gene3D" id="3.40.50.720">
    <property type="entry name" value="NAD(P)-binding Rossmann-like Domain"/>
    <property type="match status" value="2"/>
</dbReference>
<dbReference type="InterPro" id="IPR057326">
    <property type="entry name" value="KR_dom"/>
</dbReference>
<dbReference type="PANTHER" id="PTHR43775">
    <property type="entry name" value="FATTY ACID SYNTHASE"/>
    <property type="match status" value="1"/>
</dbReference>
<keyword evidence="5" id="KW-0560">Oxidoreductase</keyword>
<dbReference type="SUPFAM" id="SSF55048">
    <property type="entry name" value="Probable ACP-binding domain of malonyl-CoA ACP transacylase"/>
    <property type="match status" value="1"/>
</dbReference>
<dbReference type="InterPro" id="IPR036736">
    <property type="entry name" value="ACP-like_sf"/>
</dbReference>
<protein>
    <submittedName>
        <fullName evidence="11">Polyketide synthase</fullName>
    </submittedName>
</protein>
<dbReference type="Pfam" id="PF08659">
    <property type="entry name" value="KR"/>
    <property type="match status" value="1"/>
</dbReference>
<evidence type="ECO:0000256" key="8">
    <source>
        <dbReference type="PROSITE-ProRule" id="PRU01363"/>
    </source>
</evidence>
<gene>
    <name evidence="11" type="ORF">PGQ11_005921</name>
</gene>
<dbReference type="InterPro" id="IPR016039">
    <property type="entry name" value="Thiolase-like"/>
</dbReference>
<dbReference type="SUPFAM" id="SSF53901">
    <property type="entry name" value="Thiolase-like"/>
    <property type="match status" value="1"/>
</dbReference>
<dbReference type="InterPro" id="IPR049900">
    <property type="entry name" value="PKS_mFAS_DH"/>
</dbReference>
<reference evidence="11 12" key="1">
    <citation type="journal article" date="2024" name="IMA Fungus">
        <title>Apiospora arundinis, a panoply of carbohydrate-active enzymes and secondary metabolites.</title>
        <authorList>
            <person name="Sorensen T."/>
            <person name="Petersen C."/>
            <person name="Muurmann A.T."/>
            <person name="Christiansen J.V."/>
            <person name="Brundto M.L."/>
            <person name="Overgaard C.K."/>
            <person name="Boysen A.T."/>
            <person name="Wollenberg R.D."/>
            <person name="Larsen T.O."/>
            <person name="Sorensen J.L."/>
            <person name="Nielsen K.L."/>
            <person name="Sondergaard T.E."/>
        </authorList>
    </citation>
    <scope>NUCLEOTIDE SEQUENCE [LARGE SCALE GENOMIC DNA]</scope>
    <source>
        <strain evidence="11 12">AAU 773</strain>
    </source>
</reference>
<sequence>MEADKTTPIAIIGMNLKFPAFYHPDPNRLDSAGVIKAVLALEKAVIPPLALFEQANPAIDVAGLQLAFPKEAVPWPAADVRRASVSSFGYGGSNAHVILDDAYNYLRSHGLNGLHQSVGKTTPTNGHTNGHTNGNGALSSTSPYAIIPFSAADSDGTKRQAEVLQTFLSSSNGAAGTANFLSNLAYTLSSHRSLLNFRSFAVVSSLADDLTTLVTPSHFTSASSAPDLSFVFTGQGAQYARMATGLLHYPIFRQSLADCDAYLSSTLGSTWSVLEELEKDKEASKVAEPALSQPLCTAIQIALVDLLRTWGVVPRSVVGHSSGEVAAAYCAGGLDRESAWRVAYFRGVVADKLAADPAREATTMMSVGLGKADVQSYLKAEPAVTVACENSPVNVTLSGPTVAISHLYETLDADKVFARKLPVKIGYHSEALRDGAVEYEGLLAGICAPAKEGKEPSTVAFFSSTEGNFVTLEGLASPSYWVKNLLSPVLFTDAVTALVSERKQATKFLVEIGPQSALRRPVKDILSHLSEGEEKWSYAAVLDPRQPDVRSLLETVGALWSAGVPIDLNKPNQATLQPTTPPERVADLPSYPFSRAKLYWDEPRLSALYSHRPFRRHALLGLRENDFNPAQPTWHHKIRLAEAPWIVDHALQGSPLYPGTGMLVMAIEAARQLLPVDAAIRGYKLENVRFMRSIPVNETEKGTEAKIYLQPRRHTAKDAAQGVYDWRVFALESGGGDEWTECAFGSIRVELEESEASPETAARRARWARAVGEEHARAAGQCTLSVQSAQLYENLSKRSGFDYGPYFQGLRDIKYSRHGCASGTLALRDYAKTMPYAAEDPCVIHPTTFDSVFHVGFVSLSMGGWEAIPTLMFSNLQELWVSHKLFTLPGNPLLRVATKEVARTFREFEWDASTLLAETGEPVIVAKGERGTVISGAGSGGRDDDDGASRFSYGIDFQPDLSLLGTAETEAYLKALYARDPQFSPDPQDAEAVDRADAIALYFIEQALDKIENGEPLTFDNHLTKYVDFLRKVCANREKYTLASRGLGHLNIEDVLREADGEPTQKLVKKAGEHLYGILAGTDNALQVIFEGGLANDFYHCDFYSRHYRKAGAYLSKLAHANPQLRICEVGSGTGSATDKVLPFLVDSEDLQGGQQMVRFGEYAYTDISVGFFEKARKKFAFAEKHMRFAKLDLEICPSLQGFELGSYDVILACNVIHTTSDLMKCLRDLLALLKPGGKLVMMETTVDNIRDGIIFGLLPGWWMREGHWWDGEDVDAVPGNDEALGPILTEEGWDAALKTAGFSGVDMVFRDNEYKPRHRVSTLVATKPEVKEVEAEAARERWVILADPAQAAHVDVLKSKLAAVPWIGETETYTLDGLVASGSELRNTQVISLLELDTSLLGTIAGPQFEAVKRIALDANTVLWLTRGGSPGADNPAAEMAVGFSRSICSERGDQAFVTLSLETDDPAEGAGHVLRLIEHFHKIGGGKSADAESEYAVHNGLIHIPRIVPQKSVNQTLAARAKLPDKLSFTLGQDGPKPRINLTIKQPGLLDTLYYTETPASGTELLQTGEVEIEVAAASLNFRDVMISLGQVPGDGLGLEGSGTVTRVGPDCKTLQPGDRVMYFIFSTGGCCGTYVRCDEASTRKIPRDDISFLDAAAIPAVWATVVYAFDYVGRLVKGESVLIHAGAGAVGQAAIQLAQLRGADVFVTVGSEWKRKLVKELYGLTDDHIFHSRESSFVDDVFHATAGRGVDVVLNSLGGELLQHSWRCTAPFGRFIDIGKADILANNTLEMGHFLRNVTFAAVDVAGMYAENKPLMQRVLDDVFSLFAANPGLHNPKPLHAFAPSRIEEAMRALQGGKIAGKAVIDFQTPGDEVVYQPTHRPAYGFEPQATYVISGGLGGLGREIMRWMSSRGARHFLVTSSRGVAGRADVIAFIQEMEAQGVVIHAPASDISNRSVLQATLEEASKTMPLIKGCIQAAMVLSDNMLSNMTVEQFHRALAPKYQGSWNLHELLPKDMDFMVFLSSMSGIIGNPAQANYAAGNTFEDALARHRAASGLKGVSFDLGLVLEAGWASDNFEDVTKSLRAGLGGLTQKQLVAILDVLCDPGYDCAGGAAQVVNIHDKPAKLYRMFQDGVLHWAGKPLFKNILRLGQAELVGGKGSGEGEAAAVDYLALIRAAADAEEAGQIVTKALLGKLSKSLSVPADSLDVGKPAYVLGVDSLIAVELRYWFIKQFGVEVPVFVILKKQPTVELCQHVADKVMAAQTN</sequence>
<dbReference type="Pfam" id="PF00107">
    <property type="entry name" value="ADH_zinc_N"/>
    <property type="match status" value="1"/>
</dbReference>
<feature type="active site" description="Proton donor; for dehydratase activity" evidence="8">
    <location>
        <position position="850"/>
    </location>
</feature>
<keyword evidence="2" id="KW-0597">Phosphoprotein</keyword>
<organism evidence="11 12">
    <name type="scientific">Apiospora arundinis</name>
    <dbReference type="NCBI Taxonomy" id="335852"/>
    <lineage>
        <taxon>Eukaryota</taxon>
        <taxon>Fungi</taxon>
        <taxon>Dikarya</taxon>
        <taxon>Ascomycota</taxon>
        <taxon>Pezizomycotina</taxon>
        <taxon>Sordariomycetes</taxon>
        <taxon>Xylariomycetidae</taxon>
        <taxon>Amphisphaeriales</taxon>
        <taxon>Apiosporaceae</taxon>
        <taxon>Apiospora</taxon>
    </lineage>
</organism>
<dbReference type="InterPro" id="IPR016036">
    <property type="entry name" value="Malonyl_transacylase_ACP-bd"/>
</dbReference>
<evidence type="ECO:0000313" key="11">
    <source>
        <dbReference type="EMBL" id="KAK8867343.1"/>
    </source>
</evidence>
<evidence type="ECO:0000256" key="5">
    <source>
        <dbReference type="ARBA" id="ARBA00023002"/>
    </source>
</evidence>
<dbReference type="EMBL" id="JAPCWZ010000004">
    <property type="protein sequence ID" value="KAK8867343.1"/>
    <property type="molecule type" value="Genomic_DNA"/>
</dbReference>
<keyword evidence="6" id="KW-0511">Multifunctional enzyme</keyword>
<evidence type="ECO:0000313" key="12">
    <source>
        <dbReference type="Proteomes" id="UP001390339"/>
    </source>
</evidence>
<keyword evidence="7" id="KW-0012">Acyltransferase</keyword>
<dbReference type="InterPro" id="IPR049551">
    <property type="entry name" value="PKS_DH_C"/>
</dbReference>
<proteinExistence type="predicted"/>
<dbReference type="SMART" id="SM00826">
    <property type="entry name" value="PKS_DH"/>
    <property type="match status" value="1"/>
</dbReference>
<dbReference type="InterPro" id="IPR016035">
    <property type="entry name" value="Acyl_Trfase/lysoPLipase"/>
</dbReference>
<dbReference type="SUPFAM" id="SSF50129">
    <property type="entry name" value="GroES-like"/>
    <property type="match status" value="1"/>
</dbReference>
<dbReference type="InterPro" id="IPR013149">
    <property type="entry name" value="ADH-like_C"/>
</dbReference>
<dbReference type="InterPro" id="IPR029063">
    <property type="entry name" value="SAM-dependent_MTases_sf"/>
</dbReference>
<dbReference type="SMART" id="SM00823">
    <property type="entry name" value="PKS_PP"/>
    <property type="match status" value="1"/>
</dbReference>
<dbReference type="InterPro" id="IPR020807">
    <property type="entry name" value="PKS_DH"/>
</dbReference>
<dbReference type="InterPro" id="IPR032821">
    <property type="entry name" value="PKS_assoc"/>
</dbReference>
<dbReference type="SUPFAM" id="SSF47336">
    <property type="entry name" value="ACP-like"/>
    <property type="match status" value="1"/>
</dbReference>
<dbReference type="Pfam" id="PF16197">
    <property type="entry name" value="KAsynt_C_assoc"/>
    <property type="match status" value="1"/>
</dbReference>
<dbReference type="InterPro" id="IPR020843">
    <property type="entry name" value="ER"/>
</dbReference>
<dbReference type="PROSITE" id="PS52019">
    <property type="entry name" value="PKS_MFAS_DH"/>
    <property type="match status" value="1"/>
</dbReference>
<dbReference type="Pfam" id="PF21089">
    <property type="entry name" value="PKS_DH_N"/>
    <property type="match status" value="1"/>
</dbReference>
<dbReference type="Pfam" id="PF23114">
    <property type="entry name" value="NAD-bd_HRPKS_sdrA"/>
    <property type="match status" value="1"/>
</dbReference>
<dbReference type="InterPro" id="IPR013968">
    <property type="entry name" value="PKS_KR"/>
</dbReference>
<comment type="caution">
    <text evidence="11">The sequence shown here is derived from an EMBL/GenBank/DDBJ whole genome shotgun (WGS) entry which is preliminary data.</text>
</comment>
<dbReference type="SUPFAM" id="SSF52151">
    <property type="entry name" value="FabD/lysophospholipase-like"/>
    <property type="match status" value="1"/>
</dbReference>
<keyword evidence="4" id="KW-0521">NADP</keyword>
<dbReference type="CDD" id="cd02440">
    <property type="entry name" value="AdoMet_MTases"/>
    <property type="match status" value="1"/>
</dbReference>
<evidence type="ECO:0000256" key="4">
    <source>
        <dbReference type="ARBA" id="ARBA00022857"/>
    </source>
</evidence>
<keyword evidence="3" id="KW-0808">Transferase</keyword>
<dbReference type="Pfam" id="PF00698">
    <property type="entry name" value="Acyl_transf_1"/>
    <property type="match status" value="1"/>
</dbReference>
<dbReference type="InterPro" id="IPR042104">
    <property type="entry name" value="PKS_dehydratase_sf"/>
</dbReference>
<dbReference type="InterPro" id="IPR011032">
    <property type="entry name" value="GroES-like_sf"/>
</dbReference>
<dbReference type="Proteomes" id="UP001390339">
    <property type="component" value="Unassembled WGS sequence"/>
</dbReference>
<dbReference type="Gene3D" id="3.30.70.3290">
    <property type="match status" value="1"/>
</dbReference>
<dbReference type="SMART" id="SM00827">
    <property type="entry name" value="PKS_AT"/>
    <property type="match status" value="1"/>
</dbReference>
<keyword evidence="1" id="KW-0596">Phosphopantetheine</keyword>
<dbReference type="PANTHER" id="PTHR43775:SF29">
    <property type="entry name" value="ASPERFURANONE POLYKETIDE SYNTHASE AFOG-RELATED"/>
    <property type="match status" value="1"/>
</dbReference>
<dbReference type="SMART" id="SM00822">
    <property type="entry name" value="PKS_KR"/>
    <property type="match status" value="1"/>
</dbReference>
<dbReference type="CDD" id="cd05195">
    <property type="entry name" value="enoyl_red"/>
    <property type="match status" value="1"/>
</dbReference>
<dbReference type="Gene3D" id="1.10.1200.10">
    <property type="entry name" value="ACP-like"/>
    <property type="match status" value="1"/>
</dbReference>
<evidence type="ECO:0000256" key="3">
    <source>
        <dbReference type="ARBA" id="ARBA00022679"/>
    </source>
</evidence>
<evidence type="ECO:0000256" key="2">
    <source>
        <dbReference type="ARBA" id="ARBA00022553"/>
    </source>
</evidence>
<evidence type="ECO:0000256" key="7">
    <source>
        <dbReference type="ARBA" id="ARBA00023315"/>
    </source>
</evidence>
<dbReference type="InterPro" id="IPR001227">
    <property type="entry name" value="Ac_transferase_dom_sf"/>
</dbReference>
<dbReference type="Gene3D" id="3.40.47.10">
    <property type="match status" value="1"/>
</dbReference>
<dbReference type="InterPro" id="IPR020806">
    <property type="entry name" value="PKS_PP-bd"/>
</dbReference>
<evidence type="ECO:0000256" key="1">
    <source>
        <dbReference type="ARBA" id="ARBA00022450"/>
    </source>
</evidence>
<evidence type="ECO:0000259" key="9">
    <source>
        <dbReference type="PROSITE" id="PS50075"/>
    </source>
</evidence>
<dbReference type="Pfam" id="PF14765">
    <property type="entry name" value="PS-DH"/>
    <property type="match status" value="1"/>
</dbReference>
<name>A0ABR2IR04_9PEZI</name>
<dbReference type="PROSITE" id="PS50075">
    <property type="entry name" value="CARRIER"/>
    <property type="match status" value="1"/>
</dbReference>
<feature type="region of interest" description="C-terminal hotdog fold" evidence="8">
    <location>
        <begin position="783"/>
        <end position="940"/>
    </location>
</feature>
<dbReference type="Gene3D" id="3.40.50.150">
    <property type="entry name" value="Vaccinia Virus protein VP39"/>
    <property type="match status" value="1"/>
</dbReference>
<dbReference type="InterPro" id="IPR049552">
    <property type="entry name" value="PKS_DH_N"/>
</dbReference>
<dbReference type="InterPro" id="IPR050091">
    <property type="entry name" value="PKS_NRPS_Biosynth_Enz"/>
</dbReference>
<dbReference type="Gene3D" id="3.40.366.10">
    <property type="entry name" value="Malonyl-Coenzyme A Acyl Carrier Protein, domain 2"/>
    <property type="match status" value="1"/>
</dbReference>
<dbReference type="SUPFAM" id="SSF53335">
    <property type="entry name" value="S-adenosyl-L-methionine-dependent methyltransferases"/>
    <property type="match status" value="1"/>
</dbReference>
<dbReference type="SMART" id="SM00829">
    <property type="entry name" value="PKS_ER"/>
    <property type="match status" value="1"/>
</dbReference>
<dbReference type="InterPro" id="IPR009081">
    <property type="entry name" value="PP-bd_ACP"/>
</dbReference>
<dbReference type="InterPro" id="IPR036291">
    <property type="entry name" value="NAD(P)-bd_dom_sf"/>
</dbReference>
<dbReference type="Pfam" id="PF00550">
    <property type="entry name" value="PP-binding"/>
    <property type="match status" value="1"/>
</dbReference>
<accession>A0ABR2IR04</accession>
<dbReference type="Pfam" id="PF08240">
    <property type="entry name" value="ADH_N"/>
    <property type="match status" value="1"/>
</dbReference>
<dbReference type="SUPFAM" id="SSF51735">
    <property type="entry name" value="NAD(P)-binding Rossmann-fold domains"/>
    <property type="match status" value="2"/>
</dbReference>
<dbReference type="InterPro" id="IPR013154">
    <property type="entry name" value="ADH-like_N"/>
</dbReference>
<dbReference type="InterPro" id="IPR056501">
    <property type="entry name" value="NAD-bd_HRPKS_sdrA"/>
</dbReference>
<evidence type="ECO:0000256" key="6">
    <source>
        <dbReference type="ARBA" id="ARBA00023268"/>
    </source>
</evidence>
<feature type="domain" description="Carrier" evidence="9">
    <location>
        <begin position="2182"/>
        <end position="2263"/>
    </location>
</feature>
<evidence type="ECO:0000259" key="10">
    <source>
        <dbReference type="PROSITE" id="PS52019"/>
    </source>
</evidence>
<keyword evidence="12" id="KW-1185">Reference proteome</keyword>
<dbReference type="Gene3D" id="3.10.129.110">
    <property type="entry name" value="Polyketide synthase dehydratase"/>
    <property type="match status" value="1"/>
</dbReference>
<feature type="domain" description="PKS/mFAS DH" evidence="10">
    <location>
        <begin position="617"/>
        <end position="940"/>
    </location>
</feature>
<dbReference type="InterPro" id="IPR014043">
    <property type="entry name" value="Acyl_transferase_dom"/>
</dbReference>
<feature type="region of interest" description="N-terminal hotdog fold" evidence="8">
    <location>
        <begin position="617"/>
        <end position="754"/>
    </location>
</feature>
<dbReference type="Gene3D" id="3.90.180.10">
    <property type="entry name" value="Medium-chain alcohol dehydrogenases, catalytic domain"/>
    <property type="match status" value="1"/>
</dbReference>
<feature type="active site" description="Proton acceptor; for dehydratase activity" evidence="8">
    <location>
        <position position="649"/>
    </location>
</feature>